<evidence type="ECO:0000256" key="3">
    <source>
        <dbReference type="ARBA" id="ARBA00023125"/>
    </source>
</evidence>
<evidence type="ECO:0000256" key="1">
    <source>
        <dbReference type="ARBA" id="ARBA00004123"/>
    </source>
</evidence>
<dbReference type="PANTHER" id="PTHR16223:SF53">
    <property type="entry name" value="TRANSCRIPTION FACTOR BHLH68-LIKE"/>
    <property type="match status" value="1"/>
</dbReference>
<dbReference type="SUPFAM" id="SSF47459">
    <property type="entry name" value="HLH, helix-loop-helix DNA-binding domain"/>
    <property type="match status" value="1"/>
</dbReference>
<dbReference type="GO" id="GO:0005634">
    <property type="term" value="C:nucleus"/>
    <property type="evidence" value="ECO:0007669"/>
    <property type="project" value="UniProtKB-SubCell"/>
</dbReference>
<comment type="caution">
    <text evidence="7">The sequence shown here is derived from an EMBL/GenBank/DDBJ whole genome shotgun (WGS) entry which is preliminary data.</text>
</comment>
<evidence type="ECO:0000313" key="7">
    <source>
        <dbReference type="EMBL" id="CAA2965633.1"/>
    </source>
</evidence>
<dbReference type="Gene3D" id="4.10.280.10">
    <property type="entry name" value="Helix-loop-helix DNA-binding domain"/>
    <property type="match status" value="1"/>
</dbReference>
<dbReference type="Gramene" id="OE9A002861T2">
    <property type="protein sequence ID" value="OE9A002861C2"/>
    <property type="gene ID" value="OE9A002861"/>
</dbReference>
<dbReference type="CDD" id="cd11393">
    <property type="entry name" value="bHLH_AtbHLH_like"/>
    <property type="match status" value="1"/>
</dbReference>
<organism evidence="7 8">
    <name type="scientific">Olea europaea subsp. europaea</name>
    <dbReference type="NCBI Taxonomy" id="158383"/>
    <lineage>
        <taxon>Eukaryota</taxon>
        <taxon>Viridiplantae</taxon>
        <taxon>Streptophyta</taxon>
        <taxon>Embryophyta</taxon>
        <taxon>Tracheophyta</taxon>
        <taxon>Spermatophyta</taxon>
        <taxon>Magnoliopsida</taxon>
        <taxon>eudicotyledons</taxon>
        <taxon>Gunneridae</taxon>
        <taxon>Pentapetalae</taxon>
        <taxon>asterids</taxon>
        <taxon>lamiids</taxon>
        <taxon>Lamiales</taxon>
        <taxon>Oleaceae</taxon>
        <taxon>Oleeae</taxon>
        <taxon>Olea</taxon>
    </lineage>
</organism>
<feature type="domain" description="BHLH" evidence="6">
    <location>
        <begin position="151"/>
        <end position="200"/>
    </location>
</feature>
<keyword evidence="3" id="KW-0238">DNA-binding</keyword>
<proteinExistence type="predicted"/>
<keyword evidence="2" id="KW-0805">Transcription regulation</keyword>
<dbReference type="GO" id="GO:0000978">
    <property type="term" value="F:RNA polymerase II cis-regulatory region sequence-specific DNA binding"/>
    <property type="evidence" value="ECO:0007669"/>
    <property type="project" value="TreeGrafter"/>
</dbReference>
<dbReference type="PROSITE" id="PS50888">
    <property type="entry name" value="BHLH"/>
    <property type="match status" value="1"/>
</dbReference>
<dbReference type="OrthoDB" id="1839773at2759"/>
<protein>
    <submittedName>
        <fullName evidence="7">Transcription factor bHLH68-like</fullName>
    </submittedName>
</protein>
<evidence type="ECO:0000313" key="8">
    <source>
        <dbReference type="Proteomes" id="UP000594638"/>
    </source>
</evidence>
<evidence type="ECO:0000256" key="4">
    <source>
        <dbReference type="ARBA" id="ARBA00023163"/>
    </source>
</evidence>
<sequence length="297" mass="33092">MAGNPNWWRINGMHQQYSQQQISSSHLTTASSEYLGGFTGDEDRFDSILLQRKKLENWEDQILNSSSFRVPAREVKQERGHIYSQVDDEFQACKSSWPQVIPVSSPNSYITSLSNSILNFSNAKGNRKTPDQYSTECNSTITGGVSKKPRVQQLSTQPALKVRKEKLGDRITTLHQLVSPFGKTDTASVLSETIGYIRFLQAQIEALHSPYMRNGSGNTGRQLSVQERNCLFPDEPVQFFNEIGCEGREASKQGKQSQVNDLRSRGLCLVPVSFTQHVGHDINGGSDCWTPALGGGF</sequence>
<dbReference type="InterPro" id="IPR045843">
    <property type="entry name" value="IND-like"/>
</dbReference>
<dbReference type="GO" id="GO:0000981">
    <property type="term" value="F:DNA-binding transcription factor activity, RNA polymerase II-specific"/>
    <property type="evidence" value="ECO:0007669"/>
    <property type="project" value="TreeGrafter"/>
</dbReference>
<comment type="subcellular location">
    <subcellularLocation>
        <location evidence="1">Nucleus</location>
    </subcellularLocation>
</comment>
<keyword evidence="5" id="KW-0539">Nucleus</keyword>
<dbReference type="InterPro" id="IPR036638">
    <property type="entry name" value="HLH_DNA-bd_sf"/>
</dbReference>
<dbReference type="InterPro" id="IPR011598">
    <property type="entry name" value="bHLH_dom"/>
</dbReference>
<keyword evidence="4" id="KW-0804">Transcription</keyword>
<keyword evidence="8" id="KW-1185">Reference proteome</keyword>
<evidence type="ECO:0000256" key="5">
    <source>
        <dbReference type="ARBA" id="ARBA00023242"/>
    </source>
</evidence>
<accession>A0A8S0QD66</accession>
<dbReference type="PANTHER" id="PTHR16223">
    <property type="entry name" value="TRANSCRIPTION FACTOR BHLH83-RELATED"/>
    <property type="match status" value="1"/>
</dbReference>
<reference evidence="7 8" key="1">
    <citation type="submission" date="2019-12" db="EMBL/GenBank/DDBJ databases">
        <authorList>
            <person name="Alioto T."/>
            <person name="Alioto T."/>
            <person name="Gomez Garrido J."/>
        </authorList>
    </citation>
    <scope>NUCLEOTIDE SEQUENCE [LARGE SCALE GENOMIC DNA]</scope>
</reference>
<dbReference type="AlphaFoldDB" id="A0A8S0QD66"/>
<dbReference type="EMBL" id="CACTIH010001847">
    <property type="protein sequence ID" value="CAA2965633.1"/>
    <property type="molecule type" value="Genomic_DNA"/>
</dbReference>
<evidence type="ECO:0000259" key="6">
    <source>
        <dbReference type="PROSITE" id="PS50888"/>
    </source>
</evidence>
<name>A0A8S0QD66_OLEEU</name>
<evidence type="ECO:0000256" key="2">
    <source>
        <dbReference type="ARBA" id="ARBA00023015"/>
    </source>
</evidence>
<dbReference type="Proteomes" id="UP000594638">
    <property type="component" value="Unassembled WGS sequence"/>
</dbReference>
<gene>
    <name evidence="7" type="ORF">OLEA9_A002861</name>
</gene>
<dbReference type="InterPro" id="IPR045239">
    <property type="entry name" value="bHLH95_bHLH"/>
</dbReference>
<dbReference type="GO" id="GO:0046983">
    <property type="term" value="F:protein dimerization activity"/>
    <property type="evidence" value="ECO:0007669"/>
    <property type="project" value="InterPro"/>
</dbReference>